<keyword evidence="1" id="KW-0863">Zinc-finger</keyword>
<keyword evidence="1" id="KW-0862">Zinc</keyword>
<organism evidence="3 4">
    <name type="scientific">Colletotrichum cuscutae</name>
    <dbReference type="NCBI Taxonomy" id="1209917"/>
    <lineage>
        <taxon>Eukaryota</taxon>
        <taxon>Fungi</taxon>
        <taxon>Dikarya</taxon>
        <taxon>Ascomycota</taxon>
        <taxon>Pezizomycotina</taxon>
        <taxon>Sordariomycetes</taxon>
        <taxon>Hypocreomycetidae</taxon>
        <taxon>Glomerellales</taxon>
        <taxon>Glomerellaceae</taxon>
        <taxon>Colletotrichum</taxon>
        <taxon>Colletotrichum acutatum species complex</taxon>
    </lineage>
</organism>
<dbReference type="GO" id="GO:0008270">
    <property type="term" value="F:zinc ion binding"/>
    <property type="evidence" value="ECO:0007669"/>
    <property type="project" value="UniProtKB-KW"/>
</dbReference>
<sequence>MSNSDAKSSSRFHCREPECTLSFTSQSNLNRHKRSKHGEGVLVPCGKHLPNHTSNVQRHQKSCHDCLAVAALPPDSTKQCQSEAPNILYFDTVTTPNAILEDNDFLQFMFHDGLCEMQRSDCDSFNTFQSEGSL</sequence>
<dbReference type="InterPro" id="IPR013087">
    <property type="entry name" value="Znf_C2H2_type"/>
</dbReference>
<dbReference type="Gene3D" id="3.30.160.60">
    <property type="entry name" value="Classic Zinc Finger"/>
    <property type="match status" value="1"/>
</dbReference>
<dbReference type="InterPro" id="IPR036236">
    <property type="entry name" value="Znf_C2H2_sf"/>
</dbReference>
<dbReference type="PROSITE" id="PS00028">
    <property type="entry name" value="ZINC_FINGER_C2H2_1"/>
    <property type="match status" value="1"/>
</dbReference>
<evidence type="ECO:0000313" key="3">
    <source>
        <dbReference type="EMBL" id="KAK1457581.1"/>
    </source>
</evidence>
<protein>
    <recommendedName>
        <fullName evidence="2">C2H2-type domain-containing protein</fullName>
    </recommendedName>
</protein>
<dbReference type="AlphaFoldDB" id="A0AAI9UFQ3"/>
<dbReference type="PROSITE" id="PS50157">
    <property type="entry name" value="ZINC_FINGER_C2H2_2"/>
    <property type="match status" value="1"/>
</dbReference>
<keyword evidence="1" id="KW-0479">Metal-binding</keyword>
<dbReference type="Proteomes" id="UP001239213">
    <property type="component" value="Unassembled WGS sequence"/>
</dbReference>
<evidence type="ECO:0000259" key="2">
    <source>
        <dbReference type="PROSITE" id="PS50157"/>
    </source>
</evidence>
<dbReference type="SUPFAM" id="SSF57667">
    <property type="entry name" value="beta-beta-alpha zinc fingers"/>
    <property type="match status" value="1"/>
</dbReference>
<dbReference type="EMBL" id="MPDP01000281">
    <property type="protein sequence ID" value="KAK1457581.1"/>
    <property type="molecule type" value="Genomic_DNA"/>
</dbReference>
<comment type="caution">
    <text evidence="3">The sequence shown here is derived from an EMBL/GenBank/DDBJ whole genome shotgun (WGS) entry which is preliminary data.</text>
</comment>
<evidence type="ECO:0000313" key="4">
    <source>
        <dbReference type="Proteomes" id="UP001239213"/>
    </source>
</evidence>
<feature type="domain" description="C2H2-type" evidence="2">
    <location>
        <begin position="12"/>
        <end position="37"/>
    </location>
</feature>
<accession>A0AAI9UFQ3</accession>
<keyword evidence="4" id="KW-1185">Reference proteome</keyword>
<reference evidence="3" key="1">
    <citation type="submission" date="2016-11" db="EMBL/GenBank/DDBJ databases">
        <title>The genome sequence of Colletotrichum cuscutae.</title>
        <authorList>
            <person name="Baroncelli R."/>
        </authorList>
    </citation>
    <scope>NUCLEOTIDE SEQUENCE</scope>
    <source>
        <strain evidence="3">IMI 304802</strain>
    </source>
</reference>
<name>A0AAI9UFQ3_9PEZI</name>
<evidence type="ECO:0000256" key="1">
    <source>
        <dbReference type="PROSITE-ProRule" id="PRU00042"/>
    </source>
</evidence>
<proteinExistence type="predicted"/>
<gene>
    <name evidence="3" type="ORF">CCUS01_09695</name>
</gene>